<sequence>MCSFGHPPLPSPPKCAPCHRYKTHRMLAAKHSCEHRTVIQRNHLQSSQNKMRPNAAMSLGMLAMYLLICMSNLMAAYPSKPVIPADDAPVEDFAKYFSALRHYINQITRQRYGKRSSPDMVFSDLLQRESTESVPLASYGRYEDLPLWW</sequence>
<comment type="similarity">
    <text evidence="2 6">Belongs to the NPY family.</text>
</comment>
<dbReference type="PROSITE" id="PS00265">
    <property type="entry name" value="PANCREATIC_HORMONE_1"/>
    <property type="match status" value="1"/>
</dbReference>
<evidence type="ECO:0000256" key="3">
    <source>
        <dbReference type="ARBA" id="ARBA00022525"/>
    </source>
</evidence>
<evidence type="ECO:0000256" key="2">
    <source>
        <dbReference type="ARBA" id="ARBA00010022"/>
    </source>
</evidence>
<dbReference type="GO" id="GO:0031841">
    <property type="term" value="F:neuropeptide Y receptor binding"/>
    <property type="evidence" value="ECO:0007669"/>
    <property type="project" value="TreeGrafter"/>
</dbReference>
<dbReference type="InterPro" id="IPR020392">
    <property type="entry name" value="Pancreatic_hormone-like_CS"/>
</dbReference>
<proteinExistence type="inferred from homology"/>
<dbReference type="GO" id="GO:0007218">
    <property type="term" value="P:neuropeptide signaling pathway"/>
    <property type="evidence" value="ECO:0007669"/>
    <property type="project" value="UniProtKB-KW"/>
</dbReference>
<dbReference type="SMART" id="SM00309">
    <property type="entry name" value="PAH"/>
    <property type="match status" value="1"/>
</dbReference>
<dbReference type="Pfam" id="PF00159">
    <property type="entry name" value="Hormone_3"/>
    <property type="match status" value="1"/>
</dbReference>
<dbReference type="CDD" id="cd00126">
    <property type="entry name" value="PAH"/>
    <property type="match status" value="1"/>
</dbReference>
<dbReference type="AlphaFoldDB" id="A0A8C7LHU6"/>
<comment type="subcellular location">
    <subcellularLocation>
        <location evidence="1">Secreted</location>
    </subcellularLocation>
</comment>
<evidence type="ECO:0000313" key="8">
    <source>
        <dbReference type="Proteomes" id="UP000694557"/>
    </source>
</evidence>
<evidence type="ECO:0000256" key="6">
    <source>
        <dbReference type="RuleBase" id="RU000656"/>
    </source>
</evidence>
<dbReference type="PANTHER" id="PTHR10533">
    <property type="entry name" value="NEUROPEPTIDE Y/PANCREATIC HORMONE/PEPTIDE YY"/>
    <property type="match status" value="1"/>
</dbReference>
<dbReference type="GO" id="GO:0005615">
    <property type="term" value="C:extracellular space"/>
    <property type="evidence" value="ECO:0007669"/>
    <property type="project" value="TreeGrafter"/>
</dbReference>
<dbReference type="Ensembl" id="ENSOKIT00005125304.1">
    <property type="protein sequence ID" value="ENSOKIP00005117205.1"/>
    <property type="gene ID" value="ENSOKIG00005050696.1"/>
</dbReference>
<dbReference type="Ensembl" id="ENSOKIT00005122429.1">
    <property type="protein sequence ID" value="ENSOKIP00005114415.1"/>
    <property type="gene ID" value="ENSOKIG00005049708.1"/>
</dbReference>
<dbReference type="InterPro" id="IPR001955">
    <property type="entry name" value="Pancreatic_hormone-like"/>
</dbReference>
<protein>
    <submittedName>
        <fullName evidence="7">Neuropeptide Y</fullName>
    </submittedName>
</protein>
<accession>A0A8C7LHU6</accession>
<reference evidence="7" key="1">
    <citation type="submission" date="2025-05" db="UniProtKB">
        <authorList>
            <consortium name="Ensembl"/>
        </authorList>
    </citation>
    <scope>IDENTIFICATION</scope>
</reference>
<evidence type="ECO:0000256" key="5">
    <source>
        <dbReference type="ARBA" id="ARBA00023320"/>
    </source>
</evidence>
<gene>
    <name evidence="7" type="primary">NPY</name>
</gene>
<keyword evidence="5" id="KW-0527">Neuropeptide</keyword>
<keyword evidence="3" id="KW-0964">Secreted</keyword>
<dbReference type="GO" id="GO:0007631">
    <property type="term" value="P:feeding behavior"/>
    <property type="evidence" value="ECO:0007669"/>
    <property type="project" value="TreeGrafter"/>
</dbReference>
<dbReference type="Gene3D" id="6.10.250.900">
    <property type="match status" value="1"/>
</dbReference>
<keyword evidence="8" id="KW-1185">Reference proteome</keyword>
<dbReference type="GeneTree" id="ENSGT00940000156475"/>
<dbReference type="GO" id="GO:0005184">
    <property type="term" value="F:neuropeptide hormone activity"/>
    <property type="evidence" value="ECO:0007669"/>
    <property type="project" value="TreeGrafter"/>
</dbReference>
<evidence type="ECO:0000256" key="1">
    <source>
        <dbReference type="ARBA" id="ARBA00004613"/>
    </source>
</evidence>
<keyword evidence="4" id="KW-0027">Amidation</keyword>
<evidence type="ECO:0000313" key="7">
    <source>
        <dbReference type="Ensembl" id="ENSOKIP00005117205.1"/>
    </source>
</evidence>
<name>A0A8C7LHU6_ONCKI</name>
<organism evidence="7 8">
    <name type="scientific">Oncorhynchus kisutch</name>
    <name type="common">Coho salmon</name>
    <name type="synonym">Salmo kisutch</name>
    <dbReference type="NCBI Taxonomy" id="8019"/>
    <lineage>
        <taxon>Eukaryota</taxon>
        <taxon>Metazoa</taxon>
        <taxon>Chordata</taxon>
        <taxon>Craniata</taxon>
        <taxon>Vertebrata</taxon>
        <taxon>Euteleostomi</taxon>
        <taxon>Actinopterygii</taxon>
        <taxon>Neopterygii</taxon>
        <taxon>Teleostei</taxon>
        <taxon>Protacanthopterygii</taxon>
        <taxon>Salmoniformes</taxon>
        <taxon>Salmonidae</taxon>
        <taxon>Salmoninae</taxon>
        <taxon>Oncorhynchus</taxon>
    </lineage>
</organism>
<dbReference type="Proteomes" id="UP000694557">
    <property type="component" value="Unassembled WGS sequence"/>
</dbReference>
<evidence type="ECO:0000256" key="4">
    <source>
        <dbReference type="ARBA" id="ARBA00022815"/>
    </source>
</evidence>
<dbReference type="PROSITE" id="PS50276">
    <property type="entry name" value="PANCREATIC_HORMONE_2"/>
    <property type="match status" value="1"/>
</dbReference>
<dbReference type="PANTHER" id="PTHR10533:SF5">
    <property type="entry name" value="PRO-NEUROPEPTIDE Y"/>
    <property type="match status" value="1"/>
</dbReference>
<dbReference type="PRINTS" id="PR00278">
    <property type="entry name" value="PANCHORMONE"/>
</dbReference>